<dbReference type="InterPro" id="IPR036875">
    <property type="entry name" value="Znf_CCHC_sf"/>
</dbReference>
<evidence type="ECO:0000259" key="3">
    <source>
        <dbReference type="PROSITE" id="PS50158"/>
    </source>
</evidence>
<dbReference type="PANTHER" id="PTHR11439">
    <property type="entry name" value="GAG-POL-RELATED RETROTRANSPOSON"/>
    <property type="match status" value="1"/>
</dbReference>
<proteinExistence type="predicted"/>
<keyword evidence="1" id="KW-0479">Metal-binding</keyword>
<dbReference type="InterPro" id="IPR001878">
    <property type="entry name" value="Znf_CCHC"/>
</dbReference>
<keyword evidence="1" id="KW-0862">Zinc</keyword>
<dbReference type="SMART" id="SM00343">
    <property type="entry name" value="ZnF_C2HC"/>
    <property type="match status" value="1"/>
</dbReference>
<dbReference type="PANTHER" id="PTHR11439:SF497">
    <property type="entry name" value="CYSTEINE-RICH RLK (RECEPTOR-LIKE PROTEIN KINASE) 8"/>
    <property type="match status" value="1"/>
</dbReference>
<dbReference type="SUPFAM" id="SSF57756">
    <property type="entry name" value="Retrovirus zinc finger-like domains"/>
    <property type="match status" value="1"/>
</dbReference>
<organism evidence="4 5">
    <name type="scientific">Vitis vinifera</name>
    <name type="common">Grape</name>
    <dbReference type="NCBI Taxonomy" id="29760"/>
    <lineage>
        <taxon>Eukaryota</taxon>
        <taxon>Viridiplantae</taxon>
        <taxon>Streptophyta</taxon>
        <taxon>Embryophyta</taxon>
        <taxon>Tracheophyta</taxon>
        <taxon>Spermatophyta</taxon>
        <taxon>Magnoliopsida</taxon>
        <taxon>eudicotyledons</taxon>
        <taxon>Gunneridae</taxon>
        <taxon>Pentapetalae</taxon>
        <taxon>rosids</taxon>
        <taxon>Vitales</taxon>
        <taxon>Vitaceae</taxon>
        <taxon>Viteae</taxon>
        <taxon>Vitis</taxon>
    </lineage>
</organism>
<dbReference type="SUPFAM" id="SSF56672">
    <property type="entry name" value="DNA/RNA polymerases"/>
    <property type="match status" value="1"/>
</dbReference>
<dbReference type="Pfam" id="PF07727">
    <property type="entry name" value="RVT_2"/>
    <property type="match status" value="2"/>
</dbReference>
<dbReference type="InterPro" id="IPR013103">
    <property type="entry name" value="RVT_2"/>
</dbReference>
<dbReference type="Gene3D" id="4.10.60.10">
    <property type="entry name" value="Zinc finger, CCHC-type"/>
    <property type="match status" value="1"/>
</dbReference>
<evidence type="ECO:0000256" key="2">
    <source>
        <dbReference type="SAM" id="MobiDB-lite"/>
    </source>
</evidence>
<dbReference type="CDD" id="cd09272">
    <property type="entry name" value="RNase_HI_RT_Ty1"/>
    <property type="match status" value="1"/>
</dbReference>
<gene>
    <name evidence="4" type="primary">RE1_3515</name>
    <name evidence="4" type="ORF">CK203_015074</name>
</gene>
<reference evidence="4 5" key="1">
    <citation type="journal article" date="2018" name="PLoS Genet.">
        <title>Population sequencing reveals clonal diversity and ancestral inbreeding in the grapevine cultivar Chardonnay.</title>
        <authorList>
            <person name="Roach M.J."/>
            <person name="Johnson D.L."/>
            <person name="Bohlmann J."/>
            <person name="van Vuuren H.J."/>
            <person name="Jones S.J."/>
            <person name="Pretorius I.S."/>
            <person name="Schmidt S.A."/>
            <person name="Borneman A.R."/>
        </authorList>
    </citation>
    <scope>NUCLEOTIDE SEQUENCE [LARGE SCALE GENOMIC DNA]</scope>
    <source>
        <strain evidence="5">cv. Chardonnay</strain>
        <tissue evidence="4">Leaf</tissue>
    </source>
</reference>
<sequence length="766" mass="85957">MDHRANVSAPVSVAYAAHGRNKGRDMHVVQCFSCKDFGHIVQDCPKKFSNYYKKQGHIISACPIRPKRKQGTAYHASTGASSSAALPAVSSIVPIYAPTALANLNTLTPKMVQQIIIYTFSAFGLSGNHTVSSKPWYFDSGASNHVTNTVLSLSNVRNYDGNLKINTADGSSLPISVVGDLSSSLTDDQVSRKMIAKGPKVGRIFPLHVSPSTIIPSFPLLSFACNVVGSGHKMWHKRLGHPNFDGIAPVVSHAHYKYFVTFIDNFSRFTWVYFPRAKAEVFSVFKRFLALIETQFFANIKERHKLTAQSVKCAFLGYAIPHKGYVCYDPHARRIQVSRNVIFFENRYFFPSHVELSSVSVSLLPSFSESPTIVEKFKPGFVYERRSRHESSSTSSVPPSDLDPSPDPAPASTTLFKPIGSKWVFSVKLRSDGSLDRYKARLVALGNKQKYGVDYEETFAPVAKMTMEEIYMKLLSSMTNSPPHDVFLLLVYVDDIIITGTDCGLITKLQRLLHTTFHMKDLGQLIYFLGLEVHHRASGIFVNQHKYIQDLITLASLEDTSFVDTPMEVSQFMTSPWHLHLAAVRRIIRYLRGDALISWRCKKQDHVSKSSTEAEYRAMSTACSEIVWLRGLLEELGFPQTTSTPLHADNTCAIQIVTNPVFHERTKHIKVDCHSIRDTLESRVISLPHISSNLQVADIFTKALTQQRAFQALVVVSFQNGIDLLFVFSVERITFYQVKRKLRGFVMCCQNVRFVSLPTVVISSSW</sequence>
<dbReference type="GO" id="GO:0003676">
    <property type="term" value="F:nucleic acid binding"/>
    <property type="evidence" value="ECO:0007669"/>
    <property type="project" value="InterPro"/>
</dbReference>
<keyword evidence="1" id="KW-0863">Zinc-finger</keyword>
<feature type="domain" description="CCHC-type" evidence="3">
    <location>
        <begin position="31"/>
        <end position="46"/>
    </location>
</feature>
<feature type="compositionally biased region" description="Low complexity" evidence="2">
    <location>
        <begin position="392"/>
        <end position="403"/>
    </location>
</feature>
<protein>
    <submittedName>
        <fullName evidence="4">Retrovirus-related Pol polyprotein from transposon RE1</fullName>
    </submittedName>
</protein>
<accession>A0A438JCT2</accession>
<evidence type="ECO:0000256" key="1">
    <source>
        <dbReference type="PROSITE-ProRule" id="PRU00047"/>
    </source>
</evidence>
<dbReference type="EMBL" id="QGNW01000049">
    <property type="protein sequence ID" value="RVX06768.1"/>
    <property type="molecule type" value="Genomic_DNA"/>
</dbReference>
<dbReference type="InterPro" id="IPR043502">
    <property type="entry name" value="DNA/RNA_pol_sf"/>
</dbReference>
<evidence type="ECO:0000313" key="5">
    <source>
        <dbReference type="Proteomes" id="UP000288805"/>
    </source>
</evidence>
<dbReference type="Pfam" id="PF25597">
    <property type="entry name" value="SH3_retrovirus"/>
    <property type="match status" value="1"/>
</dbReference>
<dbReference type="PROSITE" id="PS50158">
    <property type="entry name" value="ZF_CCHC"/>
    <property type="match status" value="1"/>
</dbReference>
<evidence type="ECO:0000313" key="4">
    <source>
        <dbReference type="EMBL" id="RVX06768.1"/>
    </source>
</evidence>
<feature type="region of interest" description="Disordered" evidence="2">
    <location>
        <begin position="388"/>
        <end position="409"/>
    </location>
</feature>
<dbReference type="GO" id="GO:0008270">
    <property type="term" value="F:zinc ion binding"/>
    <property type="evidence" value="ECO:0007669"/>
    <property type="project" value="UniProtKB-KW"/>
</dbReference>
<dbReference type="Proteomes" id="UP000288805">
    <property type="component" value="Unassembled WGS sequence"/>
</dbReference>
<dbReference type="AlphaFoldDB" id="A0A438JCT2"/>
<comment type="caution">
    <text evidence="4">The sequence shown here is derived from an EMBL/GenBank/DDBJ whole genome shotgun (WGS) entry which is preliminary data.</text>
</comment>
<dbReference type="InterPro" id="IPR057670">
    <property type="entry name" value="SH3_retrovirus"/>
</dbReference>
<name>A0A438JCT2_VITVI</name>